<dbReference type="InterPro" id="IPR029033">
    <property type="entry name" value="His_PPase_superfam"/>
</dbReference>
<dbReference type="Gene3D" id="3.40.50.1240">
    <property type="entry name" value="Phosphoglycerate mutase-like"/>
    <property type="match status" value="1"/>
</dbReference>
<protein>
    <submittedName>
        <fullName evidence="1">Alpha-ribazole phosphatase</fullName>
    </submittedName>
</protein>
<sequence length="208" mass="22160">MNETRWWWVRHAPVAAPYAGLVYGARDVPCDLSETCAVAAVAERLPMDAVWVTSALSRTVATAAALRRAPEGARPFALAALNEQSFGDWQGRAWRRIETEDKTRYDAFWADPGRAAPPGGESFAALAARAGEAIAALNVAHGGRDIIAVAHAGVIRAALALALDIPAHKALPIAVDTLSISRIDCFRDEGRPASWRINAVNARAASKG</sequence>
<reference evidence="1 2" key="1">
    <citation type="submission" date="2019-03" db="EMBL/GenBank/DDBJ databases">
        <title>Genomic Encyclopedia of Type Strains, Phase IV (KMG-IV): sequencing the most valuable type-strain genomes for metagenomic binning, comparative biology and taxonomic classification.</title>
        <authorList>
            <person name="Goeker M."/>
        </authorList>
    </citation>
    <scope>NUCLEOTIDE SEQUENCE [LARGE SCALE GENOMIC DNA]</scope>
    <source>
        <strain evidence="1 2">DSM 101688</strain>
    </source>
</reference>
<name>A0A4V2UP99_9PROT</name>
<dbReference type="SUPFAM" id="SSF53254">
    <property type="entry name" value="Phosphoglycerate mutase-like"/>
    <property type="match status" value="1"/>
</dbReference>
<dbReference type="RefSeq" id="WP_165886211.1">
    <property type="nucleotide sequence ID" value="NZ_CP119676.1"/>
</dbReference>
<dbReference type="Pfam" id="PF00300">
    <property type="entry name" value="His_Phos_1"/>
    <property type="match status" value="1"/>
</dbReference>
<dbReference type="AlphaFoldDB" id="A0A4V2UP99"/>
<dbReference type="CDD" id="cd07067">
    <property type="entry name" value="HP_PGM_like"/>
    <property type="match status" value="1"/>
</dbReference>
<evidence type="ECO:0000313" key="1">
    <source>
        <dbReference type="EMBL" id="TCS65141.1"/>
    </source>
</evidence>
<comment type="caution">
    <text evidence="1">The sequence shown here is derived from an EMBL/GenBank/DDBJ whole genome shotgun (WGS) entry which is preliminary data.</text>
</comment>
<organism evidence="1 2">
    <name type="scientific">Varunaivibrio sulfuroxidans</name>
    <dbReference type="NCBI Taxonomy" id="1773489"/>
    <lineage>
        <taxon>Bacteria</taxon>
        <taxon>Pseudomonadati</taxon>
        <taxon>Pseudomonadota</taxon>
        <taxon>Alphaproteobacteria</taxon>
        <taxon>Rhodospirillales</taxon>
        <taxon>Magnetovibrionaceae</taxon>
        <taxon>Varunaivibrio</taxon>
    </lineage>
</organism>
<dbReference type="InterPro" id="IPR013078">
    <property type="entry name" value="His_Pase_superF_clade-1"/>
</dbReference>
<dbReference type="EMBL" id="SLZW01000001">
    <property type="protein sequence ID" value="TCS65141.1"/>
    <property type="molecule type" value="Genomic_DNA"/>
</dbReference>
<gene>
    <name evidence="1" type="ORF">EDD55_101475</name>
</gene>
<keyword evidence="2" id="KW-1185">Reference proteome</keyword>
<accession>A0A4V2UP99</accession>
<dbReference type="SMART" id="SM00855">
    <property type="entry name" value="PGAM"/>
    <property type="match status" value="1"/>
</dbReference>
<dbReference type="Proteomes" id="UP000295304">
    <property type="component" value="Unassembled WGS sequence"/>
</dbReference>
<proteinExistence type="predicted"/>
<evidence type="ECO:0000313" key="2">
    <source>
        <dbReference type="Proteomes" id="UP000295304"/>
    </source>
</evidence>